<dbReference type="AlphaFoldDB" id="K0AZY5"/>
<dbReference type="HOGENOM" id="CLU_1254254_0_0_9"/>
<dbReference type="InterPro" id="IPR014717">
    <property type="entry name" value="Transl_elong_EF1B/ribsomal_bS6"/>
</dbReference>
<sequence length="202" mass="23308">MKKTLTKFEKIGLLTIVIAATMYFYVNKIYDPASEAYKSAKENLVTIKQEVEGIGVVPNINDIQKEVGELSEEYETIKLSLELLKQEKVQGKYEITNVIVEINKLMMKNNVTLNNMKWIEEDKEKLNEQTQGQTQEKPKESVQEGSDIEWTACELEFTGKLLPIIAFFNDIYGFESLVQVDEVNIEYDEEKDTYRAIMKVSI</sequence>
<reference evidence="3 4" key="1">
    <citation type="journal article" date="2012" name="PLoS ONE">
        <title>The purine-utilizing bacterium Clostridium acidurici 9a: a genome-guided metabolic reconsideration.</title>
        <authorList>
            <person name="Hartwich K."/>
            <person name="Poehlein A."/>
            <person name="Daniel R."/>
        </authorList>
    </citation>
    <scope>NUCLEOTIDE SEQUENCE [LARGE SCALE GENOMIC DNA]</scope>
    <source>
        <strain evidence="4">ATCC 7906 / DSM 604 / BCRC 14475 / CIP 104303 / KCTC 5404 / NCIMB 10678 / 9a</strain>
    </source>
</reference>
<feature type="region of interest" description="Disordered" evidence="2">
    <location>
        <begin position="125"/>
        <end position="145"/>
    </location>
</feature>
<proteinExistence type="predicted"/>
<evidence type="ECO:0000313" key="4">
    <source>
        <dbReference type="Proteomes" id="UP000006094"/>
    </source>
</evidence>
<dbReference type="STRING" id="1128398.Curi_c12740"/>
<name>K0AZY5_GOTA9</name>
<feature type="coiled-coil region" evidence="1">
    <location>
        <begin position="60"/>
        <end position="87"/>
    </location>
</feature>
<dbReference type="KEGG" id="cad:Curi_c12740"/>
<dbReference type="EMBL" id="CP003326">
    <property type="protein sequence ID" value="AFS78285.1"/>
    <property type="molecule type" value="Genomic_DNA"/>
</dbReference>
<dbReference type="Gene3D" id="3.30.70.60">
    <property type="match status" value="1"/>
</dbReference>
<keyword evidence="4" id="KW-1185">Reference proteome</keyword>
<dbReference type="eggNOG" id="ENOG5034C8U">
    <property type="taxonomic scope" value="Bacteria"/>
</dbReference>
<evidence type="ECO:0000256" key="1">
    <source>
        <dbReference type="SAM" id="Coils"/>
    </source>
</evidence>
<evidence type="ECO:0000256" key="2">
    <source>
        <dbReference type="SAM" id="MobiDB-lite"/>
    </source>
</evidence>
<evidence type="ECO:0000313" key="3">
    <source>
        <dbReference type="EMBL" id="AFS78285.1"/>
    </source>
</evidence>
<keyword evidence="1" id="KW-0175">Coiled coil</keyword>
<gene>
    <name evidence="3" type="ordered locus">Curi_c12740</name>
</gene>
<dbReference type="OrthoDB" id="5471180at2"/>
<evidence type="ECO:0008006" key="5">
    <source>
        <dbReference type="Google" id="ProtNLM"/>
    </source>
</evidence>
<organism evidence="3 4">
    <name type="scientific">Gottschalkia acidurici (strain ATCC 7906 / DSM 604 / BCRC 14475 / CIP 104303 / KCTC 5404 / NCIMB 10678 / 9a)</name>
    <name type="common">Clostridium acidurici</name>
    <dbReference type="NCBI Taxonomy" id="1128398"/>
    <lineage>
        <taxon>Bacteria</taxon>
        <taxon>Bacillati</taxon>
        <taxon>Bacillota</taxon>
        <taxon>Tissierellia</taxon>
        <taxon>Tissierellales</taxon>
        <taxon>Gottschalkiaceae</taxon>
        <taxon>Gottschalkia</taxon>
    </lineage>
</organism>
<accession>K0AZY5</accession>
<dbReference type="RefSeq" id="WP_014967422.1">
    <property type="nucleotide sequence ID" value="NC_018664.1"/>
</dbReference>
<dbReference type="Proteomes" id="UP000006094">
    <property type="component" value="Chromosome"/>
</dbReference>
<protein>
    <recommendedName>
        <fullName evidence="5">Pilus assembly protein, PilO</fullName>
    </recommendedName>
</protein>